<dbReference type="RefSeq" id="WP_183371882.1">
    <property type="nucleotide sequence ID" value="NZ_BAABHL010000126.1"/>
</dbReference>
<dbReference type="Pfam" id="PF20789">
    <property type="entry name" value="4HBT_3C"/>
    <property type="match status" value="1"/>
</dbReference>
<dbReference type="PANTHER" id="PTHR38110:SF1">
    <property type="entry name" value="THIOESTERASE DOMAIN-CONTAINING PROTEIN"/>
    <property type="match status" value="1"/>
</dbReference>
<organism evidence="3 4">
    <name type="scientific">Gordonia humi</name>
    <dbReference type="NCBI Taxonomy" id="686429"/>
    <lineage>
        <taxon>Bacteria</taxon>
        <taxon>Bacillati</taxon>
        <taxon>Actinomycetota</taxon>
        <taxon>Actinomycetes</taxon>
        <taxon>Mycobacteriales</taxon>
        <taxon>Gordoniaceae</taxon>
        <taxon>Gordonia</taxon>
    </lineage>
</organism>
<dbReference type="Proteomes" id="UP000551501">
    <property type="component" value="Unassembled WGS sequence"/>
</dbReference>
<dbReference type="InterPro" id="IPR049449">
    <property type="entry name" value="TesB_ACOT8-like_N"/>
</dbReference>
<feature type="domain" description="Acyl-CoA thioesterase-like N-terminal HotDog" evidence="1">
    <location>
        <begin position="25"/>
        <end position="107"/>
    </location>
</feature>
<accession>A0A840EVJ0</accession>
<name>A0A840EVJ0_9ACTN</name>
<dbReference type="Pfam" id="PF13622">
    <property type="entry name" value="4HBT_3"/>
    <property type="match status" value="1"/>
</dbReference>
<evidence type="ECO:0000259" key="1">
    <source>
        <dbReference type="Pfam" id="PF13622"/>
    </source>
</evidence>
<dbReference type="AlphaFoldDB" id="A0A840EVJ0"/>
<dbReference type="InterPro" id="IPR029069">
    <property type="entry name" value="HotDog_dom_sf"/>
</dbReference>
<dbReference type="EMBL" id="JACIFP010000001">
    <property type="protein sequence ID" value="MBB4136975.1"/>
    <property type="molecule type" value="Genomic_DNA"/>
</dbReference>
<dbReference type="InterPro" id="IPR049450">
    <property type="entry name" value="ACOT8-like_C"/>
</dbReference>
<evidence type="ECO:0000259" key="2">
    <source>
        <dbReference type="Pfam" id="PF20789"/>
    </source>
</evidence>
<feature type="domain" description="Acyl-CoA thioesterase-like C-terminal" evidence="2">
    <location>
        <begin position="131"/>
        <end position="262"/>
    </location>
</feature>
<reference evidence="3 4" key="1">
    <citation type="submission" date="2020-08" db="EMBL/GenBank/DDBJ databases">
        <title>Sequencing the genomes of 1000 actinobacteria strains.</title>
        <authorList>
            <person name="Klenk H.-P."/>
        </authorList>
    </citation>
    <scope>NUCLEOTIDE SEQUENCE [LARGE SCALE GENOMIC DNA]</scope>
    <source>
        <strain evidence="3 4">DSM 45298</strain>
    </source>
</reference>
<evidence type="ECO:0000313" key="3">
    <source>
        <dbReference type="EMBL" id="MBB4136975.1"/>
    </source>
</evidence>
<protein>
    <submittedName>
        <fullName evidence="3">Acyl-coenzyme A thioesterase PaaI-like protein</fullName>
    </submittedName>
</protein>
<dbReference type="InterPro" id="IPR052389">
    <property type="entry name" value="Sec_Metab_Biosynth-Assoc"/>
</dbReference>
<dbReference type="SUPFAM" id="SSF54637">
    <property type="entry name" value="Thioesterase/thiol ester dehydrase-isomerase"/>
    <property type="match status" value="2"/>
</dbReference>
<dbReference type="InterPro" id="IPR042171">
    <property type="entry name" value="Acyl-CoA_hotdog"/>
</dbReference>
<keyword evidence="4" id="KW-1185">Reference proteome</keyword>
<dbReference type="PANTHER" id="PTHR38110">
    <property type="entry name" value="CHROMOSOME 23, WHOLE GENOME SHOTGUN SEQUENCE"/>
    <property type="match status" value="1"/>
</dbReference>
<dbReference type="Gene3D" id="2.40.160.210">
    <property type="entry name" value="Acyl-CoA thioesterase, double hotdog domain"/>
    <property type="match status" value="1"/>
</dbReference>
<gene>
    <name evidence="3" type="ORF">BKA16_003527</name>
</gene>
<proteinExistence type="predicted"/>
<sequence length="267" mass="28819">MTDDFTRATTVTATDDPHRFHAEVDPRWTVVGNPNGGYLQAIAARAATASSPHPHVVAATTTFVAAPRPGAVVLDTEVLRSGRTATQIRARLSQEGTPRLETVFVFGDLTAATAPQWESADQPTAGLPFAECPRFAPPREVFPVELLHTVHLHMEDSSLAFTRGRGRGIGEMRGWLDLPDQAPHDPFSLLLAADVMPAATFDVTEPGWVPTLSLSTYVRALPVPGPVQVLLRANLIRGDRVDETCTVRDRTGAIVAQSHQLAGIRMP</sequence>
<evidence type="ECO:0000313" key="4">
    <source>
        <dbReference type="Proteomes" id="UP000551501"/>
    </source>
</evidence>
<comment type="caution">
    <text evidence="3">The sequence shown here is derived from an EMBL/GenBank/DDBJ whole genome shotgun (WGS) entry which is preliminary data.</text>
</comment>